<dbReference type="EMBL" id="FNPX01000023">
    <property type="protein sequence ID" value="SDZ57337.1"/>
    <property type="molecule type" value="Genomic_DNA"/>
</dbReference>
<protein>
    <submittedName>
        <fullName evidence="1">Uncharacterized protein</fullName>
    </submittedName>
</protein>
<dbReference type="AlphaFoldDB" id="A0A1H3U4X4"/>
<dbReference type="Gene3D" id="3.30.40.220">
    <property type="match status" value="1"/>
</dbReference>
<sequence>MNPSVIEELKRIKDDLEIQKIVSERDKVLGRFGPQFLPSAVAKLEEKTFRQFLSIKHNKHWTGLERQPEVYADMNRLREALSVLVDETRPIRDRVNMVVEVPGMGVAKFSAILHVAYPNKYGVWNGTSEKAIRHLGLWPVISRGATTTGDKYVAVNQLLRDLADRLGSDLWTLDALWWALDLGGTSVANSTGTGKVRFGDRWEKAVADMKYSILNTVKNSNGQAVATTVKKKDLKMSESELERLLSDLLESQDKRCAITGIPFQYDDDRNMRPSADRIDSNGHYEASNLQLVCQFINFWKQACPDDEFRHLIQIVRDSKGAEPSG</sequence>
<evidence type="ECO:0000313" key="2">
    <source>
        <dbReference type="Proteomes" id="UP000198914"/>
    </source>
</evidence>
<gene>
    <name evidence="1" type="ORF">SAMN05444004_12333</name>
</gene>
<evidence type="ECO:0000313" key="1">
    <source>
        <dbReference type="EMBL" id="SDZ57337.1"/>
    </source>
</evidence>
<proteinExistence type="predicted"/>
<accession>A0A1H3U4X4</accession>
<name>A0A1H3U4X4_9RHOB</name>
<organism evidence="1 2">
    <name type="scientific">Jannaschia faecimaris</name>
    <dbReference type="NCBI Taxonomy" id="1244108"/>
    <lineage>
        <taxon>Bacteria</taxon>
        <taxon>Pseudomonadati</taxon>
        <taxon>Pseudomonadota</taxon>
        <taxon>Alphaproteobacteria</taxon>
        <taxon>Rhodobacterales</taxon>
        <taxon>Roseobacteraceae</taxon>
        <taxon>Jannaschia</taxon>
    </lineage>
</organism>
<reference evidence="2" key="1">
    <citation type="submission" date="2016-10" db="EMBL/GenBank/DDBJ databases">
        <authorList>
            <person name="Varghese N."/>
            <person name="Submissions S."/>
        </authorList>
    </citation>
    <scope>NUCLEOTIDE SEQUENCE [LARGE SCALE GENOMIC DNA]</scope>
    <source>
        <strain evidence="2">DSM 100420</strain>
    </source>
</reference>
<keyword evidence="2" id="KW-1185">Reference proteome</keyword>
<dbReference type="Proteomes" id="UP000198914">
    <property type="component" value="Unassembled WGS sequence"/>
</dbReference>